<dbReference type="Pfam" id="PF00069">
    <property type="entry name" value="Pkinase"/>
    <property type="match status" value="1"/>
</dbReference>
<dbReference type="InterPro" id="IPR001995">
    <property type="entry name" value="Peptidase_A2_cat"/>
</dbReference>
<dbReference type="Gene3D" id="1.10.510.10">
    <property type="entry name" value="Transferase(Phosphotransferase) domain 1"/>
    <property type="match status" value="1"/>
</dbReference>
<proteinExistence type="predicted"/>
<dbReference type="Gene3D" id="3.30.200.20">
    <property type="entry name" value="Phosphorylase Kinase, domain 1"/>
    <property type="match status" value="1"/>
</dbReference>
<sequence>MTSKEQTKGSGPTKRKWGNIEDGDGQKKGGEPNFPLHLLVNTDRTENEPINTVETPEQYANAFDLRGGGLHDPNPLMYHQNGAAQNRPYRFENALPFVESPEPRYHHADQYLETRSLEGSESSVEASMSPQNMNGSLGSGDNESVDPKNSDVGVAYCARNGEMLHQQYRCISELDSGYFSTVWLCLNVEDQRFIAIKISKSGRNAAESALNELKWLLRTSELSDGGYRDCVIQMHDFFLLNAGDMKKHVCIITEVIGFGLHKLIERNKHGLTLSKVRVIADQLLQGLQYLHAKFIAHQDLHPGNVLVTVSQAQIAQLAKEAKEETNSGFFDKIIDAAAKEKMQLKFIDFGNACFAEDKYEDVCIKISDPNGPFECFLKKMTEMVDVGCGLESVALLMEDPWLQEPEHSHQSVPEEDYDTEHAAHSLVSSSSATTFASCEEPSLLIPSRPCFSQILHKTEPVCPAQHISEDPGEEARRLDREEVTSATAVATEVSESIRIPANTPEDSARISGPSGSEEASFATPFATDSGEPLRIPANTPKDPTRTFGPPGSEETTTTTSANPIASGTTNNCYTTGEPTKESGRLPAQPEDHREEREVRYSEEVSTASATTACDTKNRYTTEHTLQNGEQILLQLNRPLPNPKSPNEDRNPSGKPEPSLTTEPQDSERAKRLEERNKKKVTMDLKDLKTEMEKLGQAFEKRVTEDAARNLDLYPSFSGTKDDKTFHEFYTEFLRAGTALGHSYERMAVILPLKLKKSAKATYDMLKKDDKKSWATLTSALKRKFQPGDARATEEYAKLRQAPEETISEFAKRIQATVEVAFHSDKNYSDDNRDQLKKDALIRGVHPSIARQLQRRDPGSWEEAYELAEKEEQLPNPAPEAHLNAITTELRKTSETLKEGEEKNTEVTPKKEDNDVEEMTAASTLKTANLTAVISRECEEPKHHSLAERATETIVATTKDDIIPTLNSDLDADHKTFEETAAMTARTPSTVASRVTLTAVDTHLHEKRTQIASAEEDSPTEPFTLYQCHFSYLHDKAAHYVKILLAYIQGHEEPTITTPSPTAEREEEVDEQVRTIEYDDHDVRINVCAICADEEANTFRELNEFYSKIDDNYCENNDSASTNEYHDPKIDDNYCENNDSSSENHCHDPKSNDDIREDNYNDNCYDSANDSDYHDNVAENNDKFTSSSNRPHTVGTDVETIDQQSTTTYKEDRDQHRQFVSSSDKATYNHGLRCRRHQREAEFPLPSICTQVNTTQIYSEYKIGNVCFAYLPVKVDERLLFVRPMTNDLIERSPIVDCATRTSPVTRNSTGWFSPEGKEEVAEVPHLIKYKEPTEDHAKYFTAPRLFQSELVHVIQSVELLADHAQRLNEIEHALRMQDYTFYSSPNSTGINWDKSGKLLNDAAVSTLTWIDKKGALILGFFDNIWNTLITIGVIIIIAIIASVLIYLRCILGGNPKTPGVNIVTTDQHMKAAVEMEPLNHETQNQHSSLLHNDPHAEVNYPTWFPFVFHVDYPSDTSEEKTHVGNRRRKPKKNDASTNKQPHVEVLLNGRPVRALLDSGAGISYCRRSIVPSNVRQESTSTRSSKCGNGSGLHFIGQFEAQIQIGSRKTSTKILISEDHDCPVDLLLGTQFMRDVQRDGTLIAFDMAKEEIALGDERIPMVATFNNAKSQLASGFARIIEKTQFAPYIEGNGVTTVRTDNQPICALLKKQNLPPRLQRFQLAIQSYNIDLHHQSGDSNKMCDFLSRYPVANPGNEDLVALLIADIEAQKIDEEAEPEDNEKETPQVSLDEIREEQLKIPEYKKLIDALEAKIPEAVANFELVDGTLRKDRLCHLIQQPNLRKPLAKFLAEASEMAKKLIHKDISLEDIVSFLNVLVTTELDYFKDGKSPTTSDTYINAKNLLTAIPVNAAEKGEKHTDTEDDERPDDSLWQVNDLQINDLDDATHADETQEQTKDDA</sequence>
<evidence type="ECO:0000259" key="13">
    <source>
        <dbReference type="PROSITE" id="PS50175"/>
    </source>
</evidence>
<dbReference type="GO" id="GO:0004674">
    <property type="term" value="F:protein serine/threonine kinase activity"/>
    <property type="evidence" value="ECO:0007669"/>
    <property type="project" value="UniProtKB-KW"/>
</dbReference>
<dbReference type="EMBL" id="JAUCMV010000002">
    <property type="protein sequence ID" value="KAK0414746.1"/>
    <property type="molecule type" value="Genomic_DNA"/>
</dbReference>
<feature type="region of interest" description="Disordered" evidence="10">
    <location>
        <begin position="1"/>
        <end position="34"/>
    </location>
</feature>
<accession>A0AA39I0K1</accession>
<gene>
    <name evidence="14" type="ORF">QR680_011596</name>
</gene>
<feature type="compositionally biased region" description="Low complexity" evidence="10">
    <location>
        <begin position="548"/>
        <end position="560"/>
    </location>
</feature>
<dbReference type="Pfam" id="PF03732">
    <property type="entry name" value="Retrotrans_gag"/>
    <property type="match status" value="1"/>
</dbReference>
<evidence type="ECO:0000256" key="10">
    <source>
        <dbReference type="SAM" id="MobiDB-lite"/>
    </source>
</evidence>
<evidence type="ECO:0000256" key="5">
    <source>
        <dbReference type="ARBA" id="ARBA00022777"/>
    </source>
</evidence>
<dbReference type="SUPFAM" id="SSF50630">
    <property type="entry name" value="Acid proteases"/>
    <property type="match status" value="1"/>
</dbReference>
<dbReference type="GO" id="GO:0005737">
    <property type="term" value="C:cytoplasm"/>
    <property type="evidence" value="ECO:0007669"/>
    <property type="project" value="TreeGrafter"/>
</dbReference>
<dbReference type="GO" id="GO:0050684">
    <property type="term" value="P:regulation of mRNA processing"/>
    <property type="evidence" value="ECO:0007669"/>
    <property type="project" value="TreeGrafter"/>
</dbReference>
<dbReference type="GO" id="GO:0004190">
    <property type="term" value="F:aspartic-type endopeptidase activity"/>
    <property type="evidence" value="ECO:0007669"/>
    <property type="project" value="InterPro"/>
</dbReference>
<dbReference type="Proteomes" id="UP001175271">
    <property type="component" value="Unassembled WGS sequence"/>
</dbReference>
<evidence type="ECO:0000313" key="14">
    <source>
        <dbReference type="EMBL" id="KAK0414746.1"/>
    </source>
</evidence>
<evidence type="ECO:0000256" key="8">
    <source>
        <dbReference type="ARBA" id="ARBA00047899"/>
    </source>
</evidence>
<feature type="region of interest" description="Disordered" evidence="10">
    <location>
        <begin position="636"/>
        <end position="680"/>
    </location>
</feature>
<dbReference type="GO" id="GO:0005524">
    <property type="term" value="F:ATP binding"/>
    <property type="evidence" value="ECO:0007669"/>
    <property type="project" value="UniProtKB-KW"/>
</dbReference>
<dbReference type="PROSITE" id="PS50011">
    <property type="entry name" value="PROTEIN_KINASE_DOM"/>
    <property type="match status" value="1"/>
</dbReference>
<evidence type="ECO:0000256" key="4">
    <source>
        <dbReference type="ARBA" id="ARBA00022741"/>
    </source>
</evidence>
<feature type="compositionally biased region" description="Basic and acidic residues" evidence="10">
    <location>
        <begin position="891"/>
        <end position="912"/>
    </location>
</feature>
<keyword evidence="4" id="KW-0547">Nucleotide-binding</keyword>
<dbReference type="GO" id="GO:0000245">
    <property type="term" value="P:spliceosomal complex assembly"/>
    <property type="evidence" value="ECO:0007669"/>
    <property type="project" value="TreeGrafter"/>
</dbReference>
<feature type="region of interest" description="Disordered" evidence="10">
    <location>
        <begin position="115"/>
        <end position="146"/>
    </location>
</feature>
<feature type="compositionally biased region" description="Polar residues" evidence="10">
    <location>
        <begin position="1"/>
        <end position="10"/>
    </location>
</feature>
<feature type="region of interest" description="Disordered" evidence="10">
    <location>
        <begin position="1123"/>
        <end position="1213"/>
    </location>
</feature>
<comment type="caution">
    <text evidence="14">The sequence shown here is derived from an EMBL/GenBank/DDBJ whole genome shotgun (WGS) entry which is preliminary data.</text>
</comment>
<keyword evidence="6" id="KW-0378">Hydrolase</keyword>
<dbReference type="InterPro" id="IPR018061">
    <property type="entry name" value="Retropepsins"/>
</dbReference>
<evidence type="ECO:0000256" key="2">
    <source>
        <dbReference type="ARBA" id="ARBA00022527"/>
    </source>
</evidence>
<dbReference type="GO" id="GO:0006508">
    <property type="term" value="P:proteolysis"/>
    <property type="evidence" value="ECO:0007669"/>
    <property type="project" value="InterPro"/>
</dbReference>
<keyword evidence="11" id="KW-0472">Membrane</keyword>
<keyword evidence="5" id="KW-0418">Kinase</keyword>
<evidence type="ECO:0000256" key="3">
    <source>
        <dbReference type="ARBA" id="ARBA00022679"/>
    </source>
</evidence>
<keyword evidence="3" id="KW-0808">Transferase</keyword>
<dbReference type="PANTHER" id="PTHR47634:SF9">
    <property type="entry name" value="PROTEIN KINASE DOMAIN-CONTAINING PROTEIN-RELATED"/>
    <property type="match status" value="1"/>
</dbReference>
<keyword evidence="11" id="KW-1133">Transmembrane helix</keyword>
<protein>
    <recommendedName>
        <fullName evidence="1">non-specific serine/threonine protein kinase</fullName>
        <ecNumber evidence="1">2.7.11.1</ecNumber>
    </recommendedName>
</protein>
<name>A0AA39I0K1_9BILA</name>
<feature type="compositionally biased region" description="Polar residues" evidence="10">
    <location>
        <begin position="561"/>
        <end position="577"/>
    </location>
</feature>
<dbReference type="SUPFAM" id="SSF56112">
    <property type="entry name" value="Protein kinase-like (PK-like)"/>
    <property type="match status" value="1"/>
</dbReference>
<feature type="compositionally biased region" description="Basic and acidic residues" evidence="10">
    <location>
        <begin position="665"/>
        <end position="680"/>
    </location>
</feature>
<dbReference type="InterPro" id="IPR011009">
    <property type="entry name" value="Kinase-like_dom_sf"/>
</dbReference>
<keyword evidence="7" id="KW-0067">ATP-binding</keyword>
<feature type="region of interest" description="Disordered" evidence="10">
    <location>
        <begin position="891"/>
        <end position="914"/>
    </location>
</feature>
<dbReference type="InterPro" id="IPR051334">
    <property type="entry name" value="SRPK"/>
</dbReference>
<dbReference type="PROSITE" id="PS50175">
    <property type="entry name" value="ASP_PROT_RETROV"/>
    <property type="match status" value="1"/>
</dbReference>
<dbReference type="GO" id="GO:0005634">
    <property type="term" value="C:nucleus"/>
    <property type="evidence" value="ECO:0007669"/>
    <property type="project" value="TreeGrafter"/>
</dbReference>
<feature type="region of interest" description="Disordered" evidence="10">
    <location>
        <begin position="1516"/>
        <end position="1540"/>
    </location>
</feature>
<feature type="compositionally biased region" description="Basic and acidic residues" evidence="10">
    <location>
        <begin position="1170"/>
        <end position="1181"/>
    </location>
</feature>
<feature type="compositionally biased region" description="Basic and acidic residues" evidence="10">
    <location>
        <begin position="1141"/>
        <end position="1158"/>
    </location>
</feature>
<dbReference type="Pfam" id="PF00077">
    <property type="entry name" value="RVP"/>
    <property type="match status" value="1"/>
</dbReference>
<keyword evidence="11" id="KW-0812">Transmembrane</keyword>
<evidence type="ECO:0000256" key="6">
    <source>
        <dbReference type="ARBA" id="ARBA00022801"/>
    </source>
</evidence>
<keyword evidence="2" id="KW-0723">Serine/threonine-protein kinase</keyword>
<feature type="domain" description="Peptidase A2" evidence="13">
    <location>
        <begin position="1552"/>
        <end position="1626"/>
    </location>
</feature>
<evidence type="ECO:0000256" key="1">
    <source>
        <dbReference type="ARBA" id="ARBA00012513"/>
    </source>
</evidence>
<evidence type="ECO:0000256" key="7">
    <source>
        <dbReference type="ARBA" id="ARBA00022840"/>
    </source>
</evidence>
<feature type="compositionally biased region" description="Polar residues" evidence="10">
    <location>
        <begin position="119"/>
        <end position="142"/>
    </location>
</feature>
<dbReference type="PANTHER" id="PTHR47634">
    <property type="entry name" value="PROTEIN KINASE DOMAIN-CONTAINING PROTEIN-RELATED"/>
    <property type="match status" value="1"/>
</dbReference>
<dbReference type="Gene3D" id="2.40.70.10">
    <property type="entry name" value="Acid Proteases"/>
    <property type="match status" value="1"/>
</dbReference>
<evidence type="ECO:0000313" key="15">
    <source>
        <dbReference type="Proteomes" id="UP001175271"/>
    </source>
</evidence>
<dbReference type="CDD" id="cd00303">
    <property type="entry name" value="retropepsin_like"/>
    <property type="match status" value="1"/>
</dbReference>
<feature type="compositionally biased region" description="Basic and acidic residues" evidence="10">
    <location>
        <begin position="578"/>
        <end position="602"/>
    </location>
</feature>
<feature type="region of interest" description="Disordered" evidence="10">
    <location>
        <begin position="501"/>
        <end position="618"/>
    </location>
</feature>
<feature type="region of interest" description="Disordered" evidence="10">
    <location>
        <begin position="1909"/>
        <end position="1929"/>
    </location>
</feature>
<evidence type="ECO:0000256" key="11">
    <source>
        <dbReference type="SAM" id="Phobius"/>
    </source>
</evidence>
<keyword evidence="15" id="KW-1185">Reference proteome</keyword>
<evidence type="ECO:0000256" key="9">
    <source>
        <dbReference type="ARBA" id="ARBA00048679"/>
    </source>
</evidence>
<dbReference type="EC" id="2.7.11.1" evidence="1"/>
<evidence type="ECO:0000259" key="12">
    <source>
        <dbReference type="PROSITE" id="PS50011"/>
    </source>
</evidence>
<comment type="catalytic activity">
    <reaction evidence="8">
        <text>L-threonyl-[protein] + ATP = O-phospho-L-threonyl-[protein] + ADP + H(+)</text>
        <dbReference type="Rhea" id="RHEA:46608"/>
        <dbReference type="Rhea" id="RHEA-COMP:11060"/>
        <dbReference type="Rhea" id="RHEA-COMP:11605"/>
        <dbReference type="ChEBI" id="CHEBI:15378"/>
        <dbReference type="ChEBI" id="CHEBI:30013"/>
        <dbReference type="ChEBI" id="CHEBI:30616"/>
        <dbReference type="ChEBI" id="CHEBI:61977"/>
        <dbReference type="ChEBI" id="CHEBI:456216"/>
        <dbReference type="EC" id="2.7.11.1"/>
    </reaction>
</comment>
<comment type="catalytic activity">
    <reaction evidence="9">
        <text>L-seryl-[protein] + ATP = O-phospho-L-seryl-[protein] + ADP + H(+)</text>
        <dbReference type="Rhea" id="RHEA:17989"/>
        <dbReference type="Rhea" id="RHEA-COMP:9863"/>
        <dbReference type="Rhea" id="RHEA-COMP:11604"/>
        <dbReference type="ChEBI" id="CHEBI:15378"/>
        <dbReference type="ChEBI" id="CHEBI:29999"/>
        <dbReference type="ChEBI" id="CHEBI:30616"/>
        <dbReference type="ChEBI" id="CHEBI:83421"/>
        <dbReference type="ChEBI" id="CHEBI:456216"/>
        <dbReference type="EC" id="2.7.11.1"/>
    </reaction>
</comment>
<feature type="domain" description="Protein kinase" evidence="12">
    <location>
        <begin position="168"/>
        <end position="462"/>
    </location>
</feature>
<reference evidence="14" key="1">
    <citation type="submission" date="2023-06" db="EMBL/GenBank/DDBJ databases">
        <title>Genomic analysis of the entomopathogenic nematode Steinernema hermaphroditum.</title>
        <authorList>
            <person name="Schwarz E.M."/>
            <person name="Heppert J.K."/>
            <person name="Baniya A."/>
            <person name="Schwartz H.T."/>
            <person name="Tan C.-H."/>
            <person name="Antoshechkin I."/>
            <person name="Sternberg P.W."/>
            <person name="Goodrich-Blair H."/>
            <person name="Dillman A.R."/>
        </authorList>
    </citation>
    <scope>NUCLEOTIDE SEQUENCE</scope>
    <source>
        <strain evidence="14">PS9179</strain>
        <tissue evidence="14">Whole animal</tissue>
    </source>
</reference>
<dbReference type="InterPro" id="IPR005162">
    <property type="entry name" value="Retrotrans_gag_dom"/>
</dbReference>
<feature type="transmembrane region" description="Helical" evidence="11">
    <location>
        <begin position="1424"/>
        <end position="1447"/>
    </location>
</feature>
<organism evidence="14 15">
    <name type="scientific">Steinernema hermaphroditum</name>
    <dbReference type="NCBI Taxonomy" id="289476"/>
    <lineage>
        <taxon>Eukaryota</taxon>
        <taxon>Metazoa</taxon>
        <taxon>Ecdysozoa</taxon>
        <taxon>Nematoda</taxon>
        <taxon>Chromadorea</taxon>
        <taxon>Rhabditida</taxon>
        <taxon>Tylenchina</taxon>
        <taxon>Panagrolaimomorpha</taxon>
        <taxon>Strongyloidoidea</taxon>
        <taxon>Steinernematidae</taxon>
        <taxon>Steinernema</taxon>
    </lineage>
</organism>
<dbReference type="InterPro" id="IPR000719">
    <property type="entry name" value="Prot_kinase_dom"/>
</dbReference>
<dbReference type="InterPro" id="IPR021109">
    <property type="entry name" value="Peptidase_aspartic_dom_sf"/>
</dbReference>
<feature type="compositionally biased region" description="Polar residues" evidence="10">
    <location>
        <begin position="1160"/>
        <end position="1169"/>
    </location>
</feature>